<evidence type="ECO:0000256" key="1">
    <source>
        <dbReference type="SAM" id="Phobius"/>
    </source>
</evidence>
<comment type="caution">
    <text evidence="2">The sequence shown here is derived from an EMBL/GenBank/DDBJ whole genome shotgun (WGS) entry which is preliminary data.</text>
</comment>
<name>A0A831X7A6_9BACT</name>
<reference evidence="2" key="1">
    <citation type="journal article" date="2020" name="mSystems">
        <title>Genome- and Community-Level Interaction Insights into Carbon Utilization and Element Cycling Functions of Hydrothermarchaeota in Hydrothermal Sediment.</title>
        <authorList>
            <person name="Zhou Z."/>
            <person name="Liu Y."/>
            <person name="Xu W."/>
            <person name="Pan J."/>
            <person name="Luo Z.H."/>
            <person name="Li M."/>
        </authorList>
    </citation>
    <scope>NUCLEOTIDE SEQUENCE [LARGE SCALE GENOMIC DNA]</scope>
    <source>
        <strain evidence="2">SpSt-210</strain>
    </source>
</reference>
<protein>
    <recommendedName>
        <fullName evidence="3">DUF805 domain-containing protein</fullName>
    </recommendedName>
</protein>
<feature type="transmembrane region" description="Helical" evidence="1">
    <location>
        <begin position="12"/>
        <end position="39"/>
    </location>
</feature>
<keyword evidence="1" id="KW-1133">Transmembrane helix</keyword>
<keyword evidence="1" id="KW-0472">Membrane</keyword>
<sequence length="100" mass="11407">MVNSRDGQSTLYSLLLALALLAPLLFSWAGFLLTVLIPLYVLTRTDLDRRWYFLAMLPIITWVLLFLWEPLFGSPRPYEIPQTGHSAAGIRDQCNTHCGR</sequence>
<evidence type="ECO:0000313" key="2">
    <source>
        <dbReference type="EMBL" id="HEG91017.1"/>
    </source>
</evidence>
<keyword evidence="1" id="KW-0812">Transmembrane</keyword>
<dbReference type="AlphaFoldDB" id="A0A831X7A6"/>
<dbReference type="EMBL" id="DSIY01000152">
    <property type="protein sequence ID" value="HEG91017.1"/>
    <property type="molecule type" value="Genomic_DNA"/>
</dbReference>
<proteinExistence type="predicted"/>
<gene>
    <name evidence="2" type="ORF">ENP34_06210</name>
</gene>
<accession>A0A831X7A6</accession>
<feature type="transmembrane region" description="Helical" evidence="1">
    <location>
        <begin position="51"/>
        <end position="68"/>
    </location>
</feature>
<organism evidence="2">
    <name type="scientific">Thermorudis peleae</name>
    <dbReference type="NCBI Taxonomy" id="1382356"/>
    <lineage>
        <taxon>Bacteria</taxon>
        <taxon>Pseudomonadati</taxon>
        <taxon>Thermomicrobiota</taxon>
        <taxon>Thermomicrobia</taxon>
        <taxon>Thermomicrobia incertae sedis</taxon>
        <taxon>Thermorudis</taxon>
    </lineage>
</organism>
<evidence type="ECO:0008006" key="3">
    <source>
        <dbReference type="Google" id="ProtNLM"/>
    </source>
</evidence>